<evidence type="ECO:0000313" key="3">
    <source>
        <dbReference type="Proteomes" id="UP000290287"/>
    </source>
</evidence>
<dbReference type="EMBL" id="PEIB01000024">
    <property type="protein sequence ID" value="RXJ72244.1"/>
    <property type="molecule type" value="Genomic_DNA"/>
</dbReference>
<evidence type="ECO:0000256" key="1">
    <source>
        <dbReference type="SAM" id="SignalP"/>
    </source>
</evidence>
<feature type="chain" id="PRO_5020759283" evidence="1">
    <location>
        <begin position="27"/>
        <end position="189"/>
    </location>
</feature>
<dbReference type="AlphaFoldDB" id="A0A4Q0YQE5"/>
<reference evidence="2 3" key="1">
    <citation type="submission" date="2017-10" db="EMBL/GenBank/DDBJ databases">
        <title>Nyctiphanis sp. nov., isolated from the stomach of the euphausiid Nyctiphanes simplex (Hansen, 1911) in the Gulf of California.</title>
        <authorList>
            <person name="Gomez-Gil B."/>
            <person name="Aguilar-Mendez M."/>
            <person name="Lopez-Cortes A."/>
            <person name="Gomez-Gutierrez J."/>
            <person name="Roque A."/>
            <person name="Lang E."/>
            <person name="Gonzalez-Castillo A."/>
        </authorList>
    </citation>
    <scope>NUCLEOTIDE SEQUENCE [LARGE SCALE GENOMIC DNA]</scope>
    <source>
        <strain evidence="2 3">CAIM 600</strain>
    </source>
</reference>
<sequence>MFFRLKRMQHQLLTLTFCLLPFQTLAYQTSGTALVPANSKLDIGLIDGGSSFLVEGQFPFSSLGHVSLTAGSRLEGDWVIATGLGFTTPFTEFIDISGDAQIYSVKFEKEQEEEFGKFAVGLSLEATTYLSQMLDASVKLGNVSFGGEDSQAVLEFGGRLYISNHFSIGLSYLANGLYEDTFKLSISSK</sequence>
<dbReference type="RefSeq" id="WP_129123264.1">
    <property type="nucleotide sequence ID" value="NZ_PEIB01000024.1"/>
</dbReference>
<comment type="caution">
    <text evidence="2">The sequence shown here is derived from an EMBL/GenBank/DDBJ whole genome shotgun (WGS) entry which is preliminary data.</text>
</comment>
<name>A0A4Q0YQE5_9GAMM</name>
<dbReference type="Proteomes" id="UP000290287">
    <property type="component" value="Unassembled WGS sequence"/>
</dbReference>
<dbReference type="OrthoDB" id="5814217at2"/>
<protein>
    <submittedName>
        <fullName evidence="2">Uncharacterized protein</fullName>
    </submittedName>
</protein>
<accession>A0A4Q0YQE5</accession>
<evidence type="ECO:0000313" key="2">
    <source>
        <dbReference type="EMBL" id="RXJ72244.1"/>
    </source>
</evidence>
<organism evidence="2 3">
    <name type="scientific">Veronia nyctiphanis</name>
    <dbReference type="NCBI Taxonomy" id="1278244"/>
    <lineage>
        <taxon>Bacteria</taxon>
        <taxon>Pseudomonadati</taxon>
        <taxon>Pseudomonadota</taxon>
        <taxon>Gammaproteobacteria</taxon>
        <taxon>Vibrionales</taxon>
        <taxon>Vibrionaceae</taxon>
        <taxon>Veronia</taxon>
    </lineage>
</organism>
<proteinExistence type="predicted"/>
<gene>
    <name evidence="2" type="ORF">CS022_17010</name>
</gene>
<feature type="signal peptide" evidence="1">
    <location>
        <begin position="1"/>
        <end position="26"/>
    </location>
</feature>
<keyword evidence="3" id="KW-1185">Reference proteome</keyword>
<keyword evidence="1" id="KW-0732">Signal</keyword>